<dbReference type="Pfam" id="PF14237">
    <property type="entry name" value="GYF_2"/>
    <property type="match status" value="1"/>
</dbReference>
<gene>
    <name evidence="4" type="ORF">AAAT34_01315</name>
</gene>
<evidence type="ECO:0000259" key="3">
    <source>
        <dbReference type="Pfam" id="PF14237"/>
    </source>
</evidence>
<comment type="caution">
    <text evidence="4">The sequence shown here is derived from an EMBL/GenBank/DDBJ whole genome shotgun (WGS) entry which is preliminary data.</text>
</comment>
<organism evidence="4 5">
    <name type="scientific">Hallella faecis</name>
    <dbReference type="NCBI Taxonomy" id="2841596"/>
    <lineage>
        <taxon>Bacteria</taxon>
        <taxon>Pseudomonadati</taxon>
        <taxon>Bacteroidota</taxon>
        <taxon>Bacteroidia</taxon>
        <taxon>Bacteroidales</taxon>
        <taxon>Prevotellaceae</taxon>
        <taxon>Hallella</taxon>
    </lineage>
</organism>
<feature type="transmembrane region" description="Helical" evidence="2">
    <location>
        <begin position="96"/>
        <end position="115"/>
    </location>
</feature>
<feature type="compositionally biased region" description="Acidic residues" evidence="1">
    <location>
        <begin position="223"/>
        <end position="237"/>
    </location>
</feature>
<accession>A0ABV1FMT5</accession>
<feature type="region of interest" description="Disordered" evidence="1">
    <location>
        <begin position="55"/>
        <end position="88"/>
    </location>
</feature>
<keyword evidence="2" id="KW-0812">Transmembrane</keyword>
<keyword evidence="5" id="KW-1185">Reference proteome</keyword>
<sequence>MNYFIIENDAQQGPFSVAELKLKGIGSDTLVWTDGMAEWAPAWQVEELRPLFENQTAGASVPPPPPISSVGGSQAQPTAAPGNGAQQPASRRRNQLWALVVLLITVVVLAVSNPSERAHKRAIMKNITNGLEQAMDNGDSDPLSQGINLFGKVVGNSVAEMVIDQTIEYHNYFLFSTTTLQVGPKDIGVSLGFLGNVFTADEDKVASAIKKAVLKGAGSFSLGDEDASADDQTDPDQDVQVQRSEKDTTIVDEAGRAIGRAVVKQVTKTVKQKVNESTDSATSKGVGHIIDEVEKLINGN</sequence>
<name>A0ABV1FMT5_9BACT</name>
<proteinExistence type="predicted"/>
<evidence type="ECO:0000313" key="5">
    <source>
        <dbReference type="Proteomes" id="UP001487296"/>
    </source>
</evidence>
<evidence type="ECO:0000256" key="2">
    <source>
        <dbReference type="SAM" id="Phobius"/>
    </source>
</evidence>
<evidence type="ECO:0000256" key="1">
    <source>
        <dbReference type="SAM" id="MobiDB-lite"/>
    </source>
</evidence>
<dbReference type="Proteomes" id="UP001487296">
    <property type="component" value="Unassembled WGS sequence"/>
</dbReference>
<keyword evidence="2" id="KW-1133">Transmembrane helix</keyword>
<keyword evidence="2" id="KW-0472">Membrane</keyword>
<feature type="domain" description="GYF" evidence="3">
    <location>
        <begin position="3"/>
        <end position="48"/>
    </location>
</feature>
<dbReference type="InterPro" id="IPR025640">
    <property type="entry name" value="GYF_2"/>
</dbReference>
<evidence type="ECO:0000313" key="4">
    <source>
        <dbReference type="EMBL" id="MEQ2485689.1"/>
    </source>
</evidence>
<protein>
    <submittedName>
        <fullName evidence="4">GYF domain-containing protein</fullName>
    </submittedName>
</protein>
<feature type="region of interest" description="Disordered" evidence="1">
    <location>
        <begin position="223"/>
        <end position="246"/>
    </location>
</feature>
<reference evidence="4 5" key="1">
    <citation type="submission" date="2024-04" db="EMBL/GenBank/DDBJ databases">
        <title>Human intestinal bacterial collection.</title>
        <authorList>
            <person name="Pauvert C."/>
            <person name="Hitch T.C.A."/>
            <person name="Clavel T."/>
        </authorList>
    </citation>
    <scope>NUCLEOTIDE SEQUENCE [LARGE SCALE GENOMIC DNA]</scope>
    <source>
        <strain evidence="4 5">CLA-AA-H145</strain>
    </source>
</reference>
<dbReference type="EMBL" id="JBBNFP010000003">
    <property type="protein sequence ID" value="MEQ2485689.1"/>
    <property type="molecule type" value="Genomic_DNA"/>
</dbReference>
<dbReference type="RefSeq" id="WP_215758673.1">
    <property type="nucleotide sequence ID" value="NZ_JAHKBE010000002.1"/>
</dbReference>